<feature type="region of interest" description="Disordered" evidence="1">
    <location>
        <begin position="394"/>
        <end position="427"/>
    </location>
</feature>
<organism evidence="2 3">
    <name type="scientific">Mangrovactinospora gilvigrisea</name>
    <dbReference type="NCBI Taxonomy" id="1428644"/>
    <lineage>
        <taxon>Bacteria</taxon>
        <taxon>Bacillati</taxon>
        <taxon>Actinomycetota</taxon>
        <taxon>Actinomycetes</taxon>
        <taxon>Kitasatosporales</taxon>
        <taxon>Streptomycetaceae</taxon>
        <taxon>Mangrovactinospora</taxon>
    </lineage>
</organism>
<dbReference type="AlphaFoldDB" id="A0A1J7C8Z2"/>
<sequence>MSLLGTLAKVEAAAAGRAVARTAVRHRHVGARPVVVVPLTMAGEAGAPWAAMVGADPSAPELLVVDQPLDRSQRFAFLAELAEALLPEIGAASEGDVVREEKKARAGEEPQVTERVAEAPQLVVPNRAAAEYLGLLGRSARFRRTEEADGPGEWRVPARVPLLGRWLTHYAERSRVPGSCLLLAATELLARHWATGQSGYEDLQLGALLAWVDPPADGDGAAEALRRERERDGRGVLRYPVAGPSTDPAFDNRLLAPALQRYDAAVRSGAEASPALARAELRELAEGQLRPVWDAVWRAVELVGALPAAARVASRWEGDLWSFTHHRDRVAAGEGPQPRWDDAVTAARKLASRERALALLEAQEALDDPLVMAERRLAGEAFRGTVLEVLPEWEGDAAGQSPSMRGGGRAAGGRAPKPRPVVVLRSDDPVLPGAGVTVYREGLEGKPQRGVSEGFEDGVARIRLMDRMGRGKEPAPGSLPEEGERVVFTLFEHGAQRSAPLPEPEEVPWTHVGAEPAAEGDPEEAWEA</sequence>
<gene>
    <name evidence="2" type="ORF">BIV57_18235</name>
</gene>
<reference evidence="2 3" key="1">
    <citation type="submission" date="2016-10" db="EMBL/GenBank/DDBJ databases">
        <title>Genome sequence of Streptomyces gilvigriseus MUSC 26.</title>
        <authorList>
            <person name="Lee L.-H."/>
            <person name="Ser H.-L."/>
        </authorList>
    </citation>
    <scope>NUCLEOTIDE SEQUENCE [LARGE SCALE GENOMIC DNA]</scope>
    <source>
        <strain evidence="2 3">MUSC 26</strain>
    </source>
</reference>
<dbReference type="Proteomes" id="UP000243342">
    <property type="component" value="Unassembled WGS sequence"/>
</dbReference>
<feature type="region of interest" description="Disordered" evidence="1">
    <location>
        <begin position="495"/>
        <end position="528"/>
    </location>
</feature>
<protein>
    <submittedName>
        <fullName evidence="2">Uncharacterized protein</fullName>
    </submittedName>
</protein>
<dbReference type="EMBL" id="MLCF01000115">
    <property type="protein sequence ID" value="OIV36098.1"/>
    <property type="molecule type" value="Genomic_DNA"/>
</dbReference>
<evidence type="ECO:0000313" key="2">
    <source>
        <dbReference type="EMBL" id="OIV36098.1"/>
    </source>
</evidence>
<comment type="caution">
    <text evidence="2">The sequence shown here is derived from an EMBL/GenBank/DDBJ whole genome shotgun (WGS) entry which is preliminary data.</text>
</comment>
<proteinExistence type="predicted"/>
<name>A0A1J7C8Z2_9ACTN</name>
<evidence type="ECO:0000256" key="1">
    <source>
        <dbReference type="SAM" id="MobiDB-lite"/>
    </source>
</evidence>
<dbReference type="OrthoDB" id="140186at2"/>
<dbReference type="RefSeq" id="WP_071657967.1">
    <property type="nucleotide sequence ID" value="NZ_MLCF01000115.1"/>
</dbReference>
<dbReference type="STRING" id="1428644.BIV57_18235"/>
<feature type="compositionally biased region" description="Acidic residues" evidence="1">
    <location>
        <begin position="518"/>
        <end position="528"/>
    </location>
</feature>
<keyword evidence="3" id="KW-1185">Reference proteome</keyword>
<evidence type="ECO:0000313" key="3">
    <source>
        <dbReference type="Proteomes" id="UP000243342"/>
    </source>
</evidence>
<accession>A0A1J7C8Z2</accession>